<evidence type="ECO:0000313" key="3">
    <source>
        <dbReference type="Proteomes" id="UP000659904"/>
    </source>
</evidence>
<proteinExistence type="predicted"/>
<dbReference type="RefSeq" id="WP_120315017.1">
    <property type="nucleotide sequence ID" value="NZ_BONH01000007.1"/>
</dbReference>
<dbReference type="Proteomes" id="UP000659904">
    <property type="component" value="Unassembled WGS sequence"/>
</dbReference>
<reference evidence="2 3" key="1">
    <citation type="submission" date="2021-01" db="EMBL/GenBank/DDBJ databases">
        <title>Whole genome shotgun sequence of Catellatospora citrea NBRC 14495.</title>
        <authorList>
            <person name="Komaki H."/>
            <person name="Tamura T."/>
        </authorList>
    </citation>
    <scope>NUCLEOTIDE SEQUENCE [LARGE SCALE GENOMIC DNA]</scope>
    <source>
        <strain evidence="2 3">NBRC 14495</strain>
    </source>
</reference>
<feature type="transmembrane region" description="Helical" evidence="1">
    <location>
        <begin position="100"/>
        <end position="118"/>
    </location>
</feature>
<comment type="caution">
    <text evidence="2">The sequence shown here is derived from an EMBL/GenBank/DDBJ whole genome shotgun (WGS) entry which is preliminary data.</text>
</comment>
<evidence type="ECO:0000313" key="2">
    <source>
        <dbReference type="EMBL" id="GIF97174.1"/>
    </source>
</evidence>
<feature type="transmembrane region" description="Helical" evidence="1">
    <location>
        <begin position="75"/>
        <end position="94"/>
    </location>
</feature>
<feature type="transmembrane region" description="Helical" evidence="1">
    <location>
        <begin position="35"/>
        <end position="54"/>
    </location>
</feature>
<protein>
    <recommendedName>
        <fullName evidence="4">Integral membrane protein</fullName>
    </recommendedName>
</protein>
<feature type="transmembrane region" description="Helical" evidence="1">
    <location>
        <begin position="125"/>
        <end position="143"/>
    </location>
</feature>
<dbReference type="AlphaFoldDB" id="A0A8J3KJM1"/>
<keyword evidence="1" id="KW-0812">Transmembrane</keyword>
<gene>
    <name evidence="2" type="ORF">Cci01nite_22680</name>
</gene>
<evidence type="ECO:0000256" key="1">
    <source>
        <dbReference type="SAM" id="Phobius"/>
    </source>
</evidence>
<sequence length="163" mass="16699">MTLFVAILLLLAGLSEAIGRLLPLVARLSGVSHTRAIWLVVAGAFVDAAVFALWPLSAWTLAELVLPTSTTGQGVLAWTPGLVAPLLLAAILAFPLLGPFLHLLLMVGVGAGLATALVPVAGIGWWEAAGCVAVAGAGLGIAVEGVRRLVARLNRTRAPESFP</sequence>
<accession>A0A8J3KJM1</accession>
<name>A0A8J3KJM1_9ACTN</name>
<keyword evidence="1" id="KW-1133">Transmembrane helix</keyword>
<keyword evidence="3" id="KW-1185">Reference proteome</keyword>
<dbReference type="EMBL" id="BONH01000007">
    <property type="protein sequence ID" value="GIF97174.1"/>
    <property type="molecule type" value="Genomic_DNA"/>
</dbReference>
<keyword evidence="1" id="KW-0472">Membrane</keyword>
<evidence type="ECO:0008006" key="4">
    <source>
        <dbReference type="Google" id="ProtNLM"/>
    </source>
</evidence>
<organism evidence="2 3">
    <name type="scientific">Catellatospora citrea</name>
    <dbReference type="NCBI Taxonomy" id="53366"/>
    <lineage>
        <taxon>Bacteria</taxon>
        <taxon>Bacillati</taxon>
        <taxon>Actinomycetota</taxon>
        <taxon>Actinomycetes</taxon>
        <taxon>Micromonosporales</taxon>
        <taxon>Micromonosporaceae</taxon>
        <taxon>Catellatospora</taxon>
    </lineage>
</organism>